<evidence type="ECO:0000256" key="1">
    <source>
        <dbReference type="SAM" id="Phobius"/>
    </source>
</evidence>
<name>A0A6A5V1Z6_9PLEO</name>
<gene>
    <name evidence="2" type="ORF">BU23DRAFT_472563</name>
</gene>
<evidence type="ECO:0000313" key="3">
    <source>
        <dbReference type="Proteomes" id="UP000800036"/>
    </source>
</evidence>
<organism evidence="2 3">
    <name type="scientific">Bimuria novae-zelandiae CBS 107.79</name>
    <dbReference type="NCBI Taxonomy" id="1447943"/>
    <lineage>
        <taxon>Eukaryota</taxon>
        <taxon>Fungi</taxon>
        <taxon>Dikarya</taxon>
        <taxon>Ascomycota</taxon>
        <taxon>Pezizomycotina</taxon>
        <taxon>Dothideomycetes</taxon>
        <taxon>Pleosporomycetidae</taxon>
        <taxon>Pleosporales</taxon>
        <taxon>Massarineae</taxon>
        <taxon>Didymosphaeriaceae</taxon>
        <taxon>Bimuria</taxon>
    </lineage>
</organism>
<keyword evidence="3" id="KW-1185">Reference proteome</keyword>
<dbReference type="AlphaFoldDB" id="A0A6A5V1Z6"/>
<evidence type="ECO:0000313" key="2">
    <source>
        <dbReference type="EMBL" id="KAF1970908.1"/>
    </source>
</evidence>
<keyword evidence="1" id="KW-0812">Transmembrane</keyword>
<evidence type="ECO:0008006" key="4">
    <source>
        <dbReference type="Google" id="ProtNLM"/>
    </source>
</evidence>
<proteinExistence type="predicted"/>
<keyword evidence="1" id="KW-0472">Membrane</keyword>
<dbReference type="Proteomes" id="UP000800036">
    <property type="component" value="Unassembled WGS sequence"/>
</dbReference>
<sequence length="49" mass="6073">LLIFNNYRSYVTIEFINYYNYYRILLIVLPSYLTYTLQPLNIVLFKLLF</sequence>
<accession>A0A6A5V1Z6</accession>
<feature type="non-terminal residue" evidence="2">
    <location>
        <position position="1"/>
    </location>
</feature>
<dbReference type="EMBL" id="ML976697">
    <property type="protein sequence ID" value="KAF1970908.1"/>
    <property type="molecule type" value="Genomic_DNA"/>
</dbReference>
<reference evidence="2" key="1">
    <citation type="journal article" date="2020" name="Stud. Mycol.">
        <title>101 Dothideomycetes genomes: a test case for predicting lifestyles and emergence of pathogens.</title>
        <authorList>
            <person name="Haridas S."/>
            <person name="Albert R."/>
            <person name="Binder M."/>
            <person name="Bloem J."/>
            <person name="Labutti K."/>
            <person name="Salamov A."/>
            <person name="Andreopoulos B."/>
            <person name="Baker S."/>
            <person name="Barry K."/>
            <person name="Bills G."/>
            <person name="Bluhm B."/>
            <person name="Cannon C."/>
            <person name="Castanera R."/>
            <person name="Culley D."/>
            <person name="Daum C."/>
            <person name="Ezra D."/>
            <person name="Gonzalez J."/>
            <person name="Henrissat B."/>
            <person name="Kuo A."/>
            <person name="Liang C."/>
            <person name="Lipzen A."/>
            <person name="Lutzoni F."/>
            <person name="Magnuson J."/>
            <person name="Mondo S."/>
            <person name="Nolan M."/>
            <person name="Ohm R."/>
            <person name="Pangilinan J."/>
            <person name="Park H.-J."/>
            <person name="Ramirez L."/>
            <person name="Alfaro M."/>
            <person name="Sun H."/>
            <person name="Tritt A."/>
            <person name="Yoshinaga Y."/>
            <person name="Zwiers L.-H."/>
            <person name="Turgeon B."/>
            <person name="Goodwin S."/>
            <person name="Spatafora J."/>
            <person name="Crous P."/>
            <person name="Grigoriev I."/>
        </authorList>
    </citation>
    <scope>NUCLEOTIDE SEQUENCE</scope>
    <source>
        <strain evidence="2">CBS 107.79</strain>
    </source>
</reference>
<protein>
    <recommendedName>
        <fullName evidence="4">DDE-1 domain-containing protein</fullName>
    </recommendedName>
</protein>
<feature type="transmembrane region" description="Helical" evidence="1">
    <location>
        <begin position="20"/>
        <end position="45"/>
    </location>
</feature>
<keyword evidence="1" id="KW-1133">Transmembrane helix</keyword>